<accession>A0ABT9YCN5</accession>
<dbReference type="RefSeq" id="WP_306979406.1">
    <property type="nucleotide sequence ID" value="NZ_JAUSUA010000001.1"/>
</dbReference>
<keyword evidence="2" id="KW-1185">Reference proteome</keyword>
<reference evidence="1 2" key="1">
    <citation type="submission" date="2023-07" db="EMBL/GenBank/DDBJ databases">
        <title>Genomic Encyclopedia of Type Strains, Phase IV (KMG-IV): sequencing the most valuable type-strain genomes for metagenomic binning, comparative biology and taxonomic classification.</title>
        <authorList>
            <person name="Goeker M."/>
        </authorList>
    </citation>
    <scope>NUCLEOTIDE SEQUENCE [LARGE SCALE GENOMIC DNA]</scope>
    <source>
        <strain evidence="1 2">DSM 19154</strain>
    </source>
</reference>
<dbReference type="SUPFAM" id="SSF53474">
    <property type="entry name" value="alpha/beta-Hydrolases"/>
    <property type="match status" value="1"/>
</dbReference>
<protein>
    <submittedName>
        <fullName evidence="1">Enterochelin esterase family protein</fullName>
    </submittedName>
</protein>
<dbReference type="EMBL" id="JAUSUA010000001">
    <property type="protein sequence ID" value="MDQ0205613.1"/>
    <property type="molecule type" value="Genomic_DNA"/>
</dbReference>
<evidence type="ECO:0000313" key="1">
    <source>
        <dbReference type="EMBL" id="MDQ0205613.1"/>
    </source>
</evidence>
<dbReference type="Pfam" id="PF00756">
    <property type="entry name" value="Esterase"/>
    <property type="match status" value="1"/>
</dbReference>
<dbReference type="InterPro" id="IPR000801">
    <property type="entry name" value="Esterase-like"/>
</dbReference>
<evidence type="ECO:0000313" key="2">
    <source>
        <dbReference type="Proteomes" id="UP001225034"/>
    </source>
</evidence>
<dbReference type="PANTHER" id="PTHR48098">
    <property type="entry name" value="ENTEROCHELIN ESTERASE-RELATED"/>
    <property type="match status" value="1"/>
</dbReference>
<comment type="caution">
    <text evidence="1">The sequence shown here is derived from an EMBL/GenBank/DDBJ whole genome shotgun (WGS) entry which is preliminary data.</text>
</comment>
<dbReference type="InterPro" id="IPR029058">
    <property type="entry name" value="AB_hydrolase_fold"/>
</dbReference>
<dbReference type="Proteomes" id="UP001225034">
    <property type="component" value="Unassembled WGS sequence"/>
</dbReference>
<proteinExistence type="predicted"/>
<name>A0ABT9YCN5_9BACI</name>
<dbReference type="Gene3D" id="3.40.50.1820">
    <property type="entry name" value="alpha/beta hydrolase"/>
    <property type="match status" value="1"/>
</dbReference>
<gene>
    <name evidence="1" type="ORF">J2S05_000387</name>
</gene>
<sequence length="243" mass="27925">MSTTLQGTLQDLVIQSNYLNDEVPLLVYLPPNFTPLSSYDLLICQDGKDFFQLGRIPRQMEALITEYEVRETIIIGVPYPSVSERRERYHPEGERSEAYRRFLAFELLPYLDEHFPTHQLPSARTLAGDSLAGTISLLTALEYPTLFGQVMMHSPYVDEHVLSAVREHNQKHSLSIYHVIGSEETTVKMTNGQEADFLTPNQELSELIESSSFTYSFRIFEGNHTWTYWQKDLPTGLKTLLPF</sequence>
<organism evidence="1 2">
    <name type="scientific">Alkalicoccobacillus murimartini</name>
    <dbReference type="NCBI Taxonomy" id="171685"/>
    <lineage>
        <taxon>Bacteria</taxon>
        <taxon>Bacillati</taxon>
        <taxon>Bacillota</taxon>
        <taxon>Bacilli</taxon>
        <taxon>Bacillales</taxon>
        <taxon>Bacillaceae</taxon>
        <taxon>Alkalicoccobacillus</taxon>
    </lineage>
</organism>
<dbReference type="PANTHER" id="PTHR48098:SF3">
    <property type="entry name" value="IRON(III) ENTEROBACTIN ESTERASE"/>
    <property type="match status" value="1"/>
</dbReference>
<dbReference type="InterPro" id="IPR050583">
    <property type="entry name" value="Mycobacterial_A85_antigen"/>
</dbReference>